<reference evidence="5" key="2">
    <citation type="journal article" date="2021" name="PeerJ">
        <title>Extensive microbial diversity within the chicken gut microbiome revealed by metagenomics and culture.</title>
        <authorList>
            <person name="Gilroy R."/>
            <person name="Ravi A."/>
            <person name="Getino M."/>
            <person name="Pursley I."/>
            <person name="Horton D.L."/>
            <person name="Alikhan N.F."/>
            <person name="Baker D."/>
            <person name="Gharbi K."/>
            <person name="Hall N."/>
            <person name="Watson M."/>
            <person name="Adriaenssens E.M."/>
            <person name="Foster-Nyarko E."/>
            <person name="Jarju S."/>
            <person name="Secka A."/>
            <person name="Antonio M."/>
            <person name="Oren A."/>
            <person name="Chaudhuri R.R."/>
            <person name="La Ragione R."/>
            <person name="Hildebrand F."/>
            <person name="Pallen M.J."/>
        </authorList>
    </citation>
    <scope>NUCLEOTIDE SEQUENCE</scope>
    <source>
        <strain evidence="5">ChiSjej1B19-3389</strain>
    </source>
</reference>
<accession>A0A9D0ZHB2</accession>
<evidence type="ECO:0000313" key="5">
    <source>
        <dbReference type="EMBL" id="HIQ80535.1"/>
    </source>
</evidence>
<keyword evidence="2" id="KW-1133">Transmembrane helix</keyword>
<feature type="transmembrane region" description="Helical" evidence="2">
    <location>
        <begin position="138"/>
        <end position="157"/>
    </location>
</feature>
<keyword evidence="2" id="KW-0472">Membrane</keyword>
<evidence type="ECO:0000256" key="2">
    <source>
        <dbReference type="SAM" id="Phobius"/>
    </source>
</evidence>
<dbReference type="Proteomes" id="UP000886787">
    <property type="component" value="Unassembled WGS sequence"/>
</dbReference>
<sequence>MKKILAVLFAVLWISASSVVVLAAPSPTAPVIYNVTVEAQQGGSAHSSVDTVQQGDQVILTATVDDGYIFTTWNISGEYEIVEGTLSSERIVVRPGSDIYATAGFKAVSADVPTSPTEKPAPGPGNDSPTSPQTGYDGFVFAGLSVLLLLGVTLFAVKTRSAKAK</sequence>
<keyword evidence="2" id="KW-0812">Transmembrane</keyword>
<proteinExistence type="predicted"/>
<evidence type="ECO:0000259" key="4">
    <source>
        <dbReference type="Pfam" id="PF18998"/>
    </source>
</evidence>
<gene>
    <name evidence="5" type="ORF">IAD32_04530</name>
</gene>
<evidence type="ECO:0000256" key="3">
    <source>
        <dbReference type="SAM" id="SignalP"/>
    </source>
</evidence>
<comment type="caution">
    <text evidence="5">The sequence shown here is derived from an EMBL/GenBank/DDBJ whole genome shotgun (WGS) entry which is preliminary data.</text>
</comment>
<reference evidence="5" key="1">
    <citation type="submission" date="2020-10" db="EMBL/GenBank/DDBJ databases">
        <authorList>
            <person name="Gilroy R."/>
        </authorList>
    </citation>
    <scope>NUCLEOTIDE SEQUENCE</scope>
    <source>
        <strain evidence="5">ChiSjej1B19-3389</strain>
    </source>
</reference>
<name>A0A9D0ZHB2_9FIRM</name>
<evidence type="ECO:0000256" key="1">
    <source>
        <dbReference type="SAM" id="MobiDB-lite"/>
    </source>
</evidence>
<dbReference type="InterPro" id="IPR044060">
    <property type="entry name" value="Bacterial_rp_domain"/>
</dbReference>
<protein>
    <recommendedName>
        <fullName evidence="4">Bacterial repeat domain-containing protein</fullName>
    </recommendedName>
</protein>
<feature type="chain" id="PRO_5039213712" description="Bacterial repeat domain-containing protein" evidence="3">
    <location>
        <begin position="24"/>
        <end position="165"/>
    </location>
</feature>
<keyword evidence="3" id="KW-0732">Signal</keyword>
<feature type="region of interest" description="Disordered" evidence="1">
    <location>
        <begin position="111"/>
        <end position="134"/>
    </location>
</feature>
<dbReference type="AlphaFoldDB" id="A0A9D0ZHB2"/>
<feature type="domain" description="Bacterial repeat" evidence="4">
    <location>
        <begin position="33"/>
        <end position="108"/>
    </location>
</feature>
<evidence type="ECO:0000313" key="6">
    <source>
        <dbReference type="Proteomes" id="UP000886787"/>
    </source>
</evidence>
<dbReference type="Pfam" id="PF18998">
    <property type="entry name" value="Flg_new_2"/>
    <property type="match status" value="1"/>
</dbReference>
<dbReference type="EMBL" id="DVFW01000024">
    <property type="protein sequence ID" value="HIQ80535.1"/>
    <property type="molecule type" value="Genomic_DNA"/>
</dbReference>
<organism evidence="5 6">
    <name type="scientific">Candidatus Scatavimonas merdigallinarum</name>
    <dbReference type="NCBI Taxonomy" id="2840914"/>
    <lineage>
        <taxon>Bacteria</taxon>
        <taxon>Bacillati</taxon>
        <taxon>Bacillota</taxon>
        <taxon>Clostridia</taxon>
        <taxon>Eubacteriales</taxon>
        <taxon>Oscillospiraceae</taxon>
        <taxon>Oscillospiraceae incertae sedis</taxon>
        <taxon>Candidatus Scatavimonas</taxon>
    </lineage>
</organism>
<feature type="signal peptide" evidence="3">
    <location>
        <begin position="1"/>
        <end position="23"/>
    </location>
</feature>